<dbReference type="InterPro" id="IPR006108">
    <property type="entry name" value="3HC_DH_C"/>
</dbReference>
<dbReference type="RefSeq" id="WP_142894161.1">
    <property type="nucleotide sequence ID" value="NZ_ML660052.1"/>
</dbReference>
<dbReference type="Gene3D" id="3.90.226.10">
    <property type="entry name" value="2-enoyl-CoA Hydratase, Chain A, domain 1"/>
    <property type="match status" value="1"/>
</dbReference>
<keyword evidence="9" id="KW-0576">Peroxisome</keyword>
<evidence type="ECO:0000313" key="17">
    <source>
        <dbReference type="EMBL" id="TQV83162.1"/>
    </source>
</evidence>
<keyword evidence="12" id="KW-0511">Multifunctional enzyme</keyword>
<evidence type="ECO:0000259" key="16">
    <source>
        <dbReference type="Pfam" id="PF02737"/>
    </source>
</evidence>
<dbReference type="InterPro" id="IPR008927">
    <property type="entry name" value="6-PGluconate_DH-like_C_sf"/>
</dbReference>
<comment type="catalytic activity">
    <reaction evidence="13">
        <text>a (3S)-3-hydroxyacyl-CoA + NAD(+) = a 3-oxoacyl-CoA + NADH + H(+)</text>
        <dbReference type="Rhea" id="RHEA:22432"/>
        <dbReference type="ChEBI" id="CHEBI:15378"/>
        <dbReference type="ChEBI" id="CHEBI:57318"/>
        <dbReference type="ChEBI" id="CHEBI:57540"/>
        <dbReference type="ChEBI" id="CHEBI:57945"/>
        <dbReference type="ChEBI" id="CHEBI:90726"/>
        <dbReference type="EC" id="1.1.1.35"/>
    </reaction>
</comment>
<keyword evidence="4" id="KW-0276">Fatty acid metabolism</keyword>
<dbReference type="Proteomes" id="UP000315252">
    <property type="component" value="Unassembled WGS sequence"/>
</dbReference>
<organism evidence="17 18">
    <name type="scientific">Denitrobaculum tricleocarpae</name>
    <dbReference type="NCBI Taxonomy" id="2591009"/>
    <lineage>
        <taxon>Bacteria</taxon>
        <taxon>Pseudomonadati</taxon>
        <taxon>Pseudomonadota</taxon>
        <taxon>Alphaproteobacteria</taxon>
        <taxon>Rhodospirillales</taxon>
        <taxon>Rhodospirillaceae</taxon>
        <taxon>Denitrobaculum</taxon>
    </lineage>
</organism>
<feature type="domain" description="3-hydroxyacyl-CoA dehydrogenase C-terminal" evidence="15">
    <location>
        <begin position="611"/>
        <end position="694"/>
    </location>
</feature>
<gene>
    <name evidence="17" type="ORF">FKG95_00735</name>
</gene>
<keyword evidence="11" id="KW-0456">Lyase</keyword>
<evidence type="ECO:0000256" key="9">
    <source>
        <dbReference type="ARBA" id="ARBA00023140"/>
    </source>
</evidence>
<comment type="subcellular location">
    <subcellularLocation>
        <location evidence="1">Peroxisome</location>
    </subcellularLocation>
</comment>
<comment type="caution">
    <text evidence="17">The sequence shown here is derived from an EMBL/GenBank/DDBJ whole genome shotgun (WGS) entry which is preliminary data.</text>
</comment>
<dbReference type="GO" id="GO:0006635">
    <property type="term" value="P:fatty acid beta-oxidation"/>
    <property type="evidence" value="ECO:0007669"/>
    <property type="project" value="UniProtKB-UniPathway"/>
</dbReference>
<keyword evidence="7" id="KW-0520">NAD</keyword>
<evidence type="ECO:0000256" key="8">
    <source>
        <dbReference type="ARBA" id="ARBA00023098"/>
    </source>
</evidence>
<dbReference type="SUPFAM" id="SSF51735">
    <property type="entry name" value="NAD(P)-binding Rossmann-fold domains"/>
    <property type="match status" value="1"/>
</dbReference>
<dbReference type="InterPro" id="IPR029045">
    <property type="entry name" value="ClpP/crotonase-like_dom_sf"/>
</dbReference>
<dbReference type="Pfam" id="PF00725">
    <property type="entry name" value="3HCDH"/>
    <property type="match status" value="2"/>
</dbReference>
<sequence length="701" mass="75566">MSEVVRLERHGDIAAIVVDNPPVNALGQAVRQGLKERLNEAANDDAVRAIVILGAERTFIAGADIREFGKPPQPPSLPEVIEDMDACPKPVIAALHGTALGGGFEVALGCHYRVALDGAKVGLPEVKLGILPGAGGTQRTPRLIGAAKALDMILSGDFVAAEKALSLGLIDEVSKAETPLEAGLAFARKAIDEAYPLRRVRDLEDEILADRGKSDVFDDARGKLKKTARGLFSPHKIVDAVQAAVELPFDDGIKRERELFQECVESPQRAGLIHAFFSERQVGKVPGLKGAARRPLISAGVVGGGTMGAGIAVSMLLSGLQVIMIERDEESLARGKATVDKILEASVKRGKLTAGSKAAVMTESFSGSTDYAALSDVDIVVEAVFEDMEVKKGVFAQLDAVLKAGAILATNTSYLDVDALAAGTSRPSDVIGLHFFSPAHVMKLLEIVVGDQTAPEVVATGFALAKRLGKVGVRAGVCDGFIGNRILATYRKQIDYMVEDGASPYEVDDAIRAFGFPMGPFQVSDLAGVDIGWMTRRRLDATRDPRERYVEVADRLYEAGRMGQKSGAGWYLYSEGNRRGAKDPVVENIVVQERAKKDIEPKSFTPEQIQRRYLAAMINEAAKVLEEGIALRPLDIDVTLLYGYGFPRWRGGPMKYADMVGLDQILADIRSYAEEDAFAWQPAKLLVDLVERGENFESLNK</sequence>
<dbReference type="OrthoDB" id="9771883at2"/>
<feature type="domain" description="3-hydroxyacyl-CoA dehydrogenase NAD binding" evidence="16">
    <location>
        <begin position="299"/>
        <end position="475"/>
    </location>
</feature>
<dbReference type="GO" id="GO:0016853">
    <property type="term" value="F:isomerase activity"/>
    <property type="evidence" value="ECO:0007669"/>
    <property type="project" value="UniProtKB-KW"/>
</dbReference>
<dbReference type="FunFam" id="1.10.1040.50:FF:000006">
    <property type="entry name" value="Peroxisomal bifunctional enzyme"/>
    <property type="match status" value="1"/>
</dbReference>
<keyword evidence="10" id="KW-0413">Isomerase</keyword>
<name>A0A545U112_9PROT</name>
<keyword evidence="5" id="KW-0442">Lipid degradation</keyword>
<keyword evidence="6" id="KW-0560">Oxidoreductase</keyword>
<evidence type="ECO:0000256" key="7">
    <source>
        <dbReference type="ARBA" id="ARBA00023027"/>
    </source>
</evidence>
<dbReference type="UniPathway" id="UPA00659"/>
<evidence type="ECO:0000256" key="6">
    <source>
        <dbReference type="ARBA" id="ARBA00023002"/>
    </source>
</evidence>
<dbReference type="Gene3D" id="3.40.50.720">
    <property type="entry name" value="NAD(P)-binding Rossmann-like Domain"/>
    <property type="match status" value="1"/>
</dbReference>
<dbReference type="Pfam" id="PF02737">
    <property type="entry name" value="3HCDH_N"/>
    <property type="match status" value="1"/>
</dbReference>
<evidence type="ECO:0000256" key="3">
    <source>
        <dbReference type="ARBA" id="ARBA00008750"/>
    </source>
</evidence>
<dbReference type="PROSITE" id="PS00166">
    <property type="entry name" value="ENOYL_COA_HYDRATASE"/>
    <property type="match status" value="1"/>
</dbReference>
<dbReference type="InterPro" id="IPR018376">
    <property type="entry name" value="Enoyl-CoA_hyd/isom_CS"/>
</dbReference>
<evidence type="ECO:0000256" key="1">
    <source>
        <dbReference type="ARBA" id="ARBA00004275"/>
    </source>
</evidence>
<comment type="similarity">
    <text evidence="14">Belongs to the enoyl-CoA hydratase/isomerase family.</text>
</comment>
<dbReference type="Pfam" id="PF00378">
    <property type="entry name" value="ECH_1"/>
    <property type="match status" value="1"/>
</dbReference>
<evidence type="ECO:0000256" key="4">
    <source>
        <dbReference type="ARBA" id="ARBA00022832"/>
    </source>
</evidence>
<feature type="domain" description="3-hydroxyacyl-CoA dehydrogenase C-terminal" evidence="15">
    <location>
        <begin position="480"/>
        <end position="573"/>
    </location>
</feature>
<dbReference type="EMBL" id="VHSH01000001">
    <property type="protein sequence ID" value="TQV83162.1"/>
    <property type="molecule type" value="Genomic_DNA"/>
</dbReference>
<keyword evidence="18" id="KW-1185">Reference proteome</keyword>
<protein>
    <submittedName>
        <fullName evidence="17">3-hydroxyacyl-CoA dehydrogenase</fullName>
    </submittedName>
</protein>
<accession>A0A545U112</accession>
<dbReference type="InterPro" id="IPR006176">
    <property type="entry name" value="3-OHacyl-CoA_DH_NAD-bd"/>
</dbReference>
<evidence type="ECO:0000256" key="14">
    <source>
        <dbReference type="RuleBase" id="RU003707"/>
    </source>
</evidence>
<dbReference type="PANTHER" id="PTHR23309">
    <property type="entry name" value="3-HYDROXYACYL-COA DEHYROGENASE"/>
    <property type="match status" value="1"/>
</dbReference>
<reference evidence="17 18" key="1">
    <citation type="submission" date="2019-06" db="EMBL/GenBank/DDBJ databases">
        <title>Whole genome sequence for Rhodospirillaceae sp. R148.</title>
        <authorList>
            <person name="Wang G."/>
        </authorList>
    </citation>
    <scope>NUCLEOTIDE SEQUENCE [LARGE SCALE GENOMIC DNA]</scope>
    <source>
        <strain evidence="17 18">R148</strain>
    </source>
</reference>
<dbReference type="SUPFAM" id="SSF48179">
    <property type="entry name" value="6-phosphogluconate dehydrogenase C-terminal domain-like"/>
    <property type="match status" value="2"/>
</dbReference>
<comment type="pathway">
    <text evidence="2">Lipid metabolism; fatty acid beta-oxidation.</text>
</comment>
<dbReference type="GO" id="GO:0003857">
    <property type="term" value="F:(3S)-3-hydroxyacyl-CoA dehydrogenase (NAD+) activity"/>
    <property type="evidence" value="ECO:0007669"/>
    <property type="project" value="UniProtKB-EC"/>
</dbReference>
<dbReference type="GO" id="GO:0004300">
    <property type="term" value="F:enoyl-CoA hydratase activity"/>
    <property type="evidence" value="ECO:0007669"/>
    <property type="project" value="UniProtKB-ARBA"/>
</dbReference>
<dbReference type="SUPFAM" id="SSF52096">
    <property type="entry name" value="ClpP/crotonase"/>
    <property type="match status" value="1"/>
</dbReference>
<comment type="similarity">
    <text evidence="3">In the N-terminal section; belongs to the enoyl-CoA hydratase/isomerase family.</text>
</comment>
<evidence type="ECO:0000256" key="11">
    <source>
        <dbReference type="ARBA" id="ARBA00023239"/>
    </source>
</evidence>
<evidence type="ECO:0000256" key="12">
    <source>
        <dbReference type="ARBA" id="ARBA00023268"/>
    </source>
</evidence>
<dbReference type="AlphaFoldDB" id="A0A545U112"/>
<evidence type="ECO:0000256" key="13">
    <source>
        <dbReference type="ARBA" id="ARBA00049556"/>
    </source>
</evidence>
<keyword evidence="8" id="KW-0443">Lipid metabolism</keyword>
<proteinExistence type="inferred from homology"/>
<dbReference type="InterPro" id="IPR036291">
    <property type="entry name" value="NAD(P)-bd_dom_sf"/>
</dbReference>
<evidence type="ECO:0000259" key="15">
    <source>
        <dbReference type="Pfam" id="PF00725"/>
    </source>
</evidence>
<evidence type="ECO:0000313" key="18">
    <source>
        <dbReference type="Proteomes" id="UP000315252"/>
    </source>
</evidence>
<dbReference type="Gene3D" id="1.10.1040.50">
    <property type="match status" value="1"/>
</dbReference>
<evidence type="ECO:0000256" key="10">
    <source>
        <dbReference type="ARBA" id="ARBA00023235"/>
    </source>
</evidence>
<dbReference type="InterPro" id="IPR001753">
    <property type="entry name" value="Enoyl-CoA_hydra/iso"/>
</dbReference>
<dbReference type="GO" id="GO:0070403">
    <property type="term" value="F:NAD+ binding"/>
    <property type="evidence" value="ECO:0007669"/>
    <property type="project" value="InterPro"/>
</dbReference>
<evidence type="ECO:0000256" key="2">
    <source>
        <dbReference type="ARBA" id="ARBA00005005"/>
    </source>
</evidence>
<evidence type="ECO:0000256" key="5">
    <source>
        <dbReference type="ARBA" id="ARBA00022963"/>
    </source>
</evidence>
<dbReference type="FunFam" id="3.40.50.720:FF:000009">
    <property type="entry name" value="Fatty oxidation complex, alpha subunit"/>
    <property type="match status" value="1"/>
</dbReference>
<dbReference type="CDD" id="cd06558">
    <property type="entry name" value="crotonase-like"/>
    <property type="match status" value="1"/>
</dbReference>